<evidence type="ECO:0000256" key="1">
    <source>
        <dbReference type="ARBA" id="ARBA00004448"/>
    </source>
</evidence>
<feature type="domain" description="Calcium uniporter protein C-terminal" evidence="19">
    <location>
        <begin position="275"/>
        <end position="400"/>
    </location>
</feature>
<keyword evidence="12 17" id="KW-0472">Membrane</keyword>
<comment type="subcellular location">
    <subcellularLocation>
        <location evidence="1 17">Mitochondrion inner membrane</location>
        <topology evidence="1 17">Multi-pass membrane protein</topology>
    </subcellularLocation>
</comment>
<evidence type="ECO:0000313" key="20">
    <source>
        <dbReference type="EMBL" id="PGH27313.1"/>
    </source>
</evidence>
<organism evidence="20 21">
    <name type="scientific">Polytolypa hystricis (strain UAMH7299)</name>
    <dbReference type="NCBI Taxonomy" id="1447883"/>
    <lineage>
        <taxon>Eukaryota</taxon>
        <taxon>Fungi</taxon>
        <taxon>Dikarya</taxon>
        <taxon>Ascomycota</taxon>
        <taxon>Pezizomycotina</taxon>
        <taxon>Eurotiomycetes</taxon>
        <taxon>Eurotiomycetidae</taxon>
        <taxon>Onygenales</taxon>
        <taxon>Onygenales incertae sedis</taxon>
        <taxon>Polytolypa</taxon>
    </lineage>
</organism>
<evidence type="ECO:0000256" key="7">
    <source>
        <dbReference type="ARBA" id="ARBA00022792"/>
    </source>
</evidence>
<keyword evidence="8 17" id="KW-0106">Calcium</keyword>
<evidence type="ECO:0000256" key="13">
    <source>
        <dbReference type="ARBA" id="ARBA00023303"/>
    </source>
</evidence>
<keyword evidence="4 17" id="KW-0109">Calcium transport</keyword>
<evidence type="ECO:0000256" key="11">
    <source>
        <dbReference type="ARBA" id="ARBA00023128"/>
    </source>
</evidence>
<evidence type="ECO:0000256" key="9">
    <source>
        <dbReference type="ARBA" id="ARBA00022989"/>
    </source>
</evidence>
<comment type="function">
    <text evidence="17">Mitochondrial inner membrane calcium uniporter that mediates calcium uptake into mitochondria. Mitochondrial calcium homeostasis plays key roles in cellular physiology and regulates cell bioenergetics, cytoplasmic calcium signals and activation of cell death pathways.</text>
</comment>
<evidence type="ECO:0000256" key="8">
    <source>
        <dbReference type="ARBA" id="ARBA00022837"/>
    </source>
</evidence>
<evidence type="ECO:0000256" key="15">
    <source>
        <dbReference type="ARBA" id="ARBA00044966"/>
    </source>
</evidence>
<dbReference type="GO" id="GO:0015292">
    <property type="term" value="F:uniporter activity"/>
    <property type="evidence" value="ECO:0007669"/>
    <property type="project" value="UniProtKB-UniRule"/>
</dbReference>
<dbReference type="GO" id="GO:1990246">
    <property type="term" value="C:uniplex complex"/>
    <property type="evidence" value="ECO:0007669"/>
    <property type="project" value="TreeGrafter"/>
</dbReference>
<dbReference type="PANTHER" id="PTHR13462">
    <property type="entry name" value="CALCIUM UNIPORTER PROTEIN, MITOCHONDRIAL"/>
    <property type="match status" value="1"/>
</dbReference>
<reference evidence="20 21" key="1">
    <citation type="submission" date="2017-10" db="EMBL/GenBank/DDBJ databases">
        <title>Comparative genomics in systemic dimorphic fungi from Ajellomycetaceae.</title>
        <authorList>
            <person name="Munoz J.F."/>
            <person name="Mcewen J.G."/>
            <person name="Clay O.K."/>
            <person name="Cuomo C.A."/>
        </authorList>
    </citation>
    <scope>NUCLEOTIDE SEQUENCE [LARGE SCALE GENOMIC DNA]</scope>
    <source>
        <strain evidence="20 21">UAMH7299</strain>
    </source>
</reference>
<comment type="catalytic activity">
    <reaction evidence="14">
        <text>Ca(2+)(in) = Ca(2+)(out)</text>
        <dbReference type="Rhea" id="RHEA:29671"/>
        <dbReference type="ChEBI" id="CHEBI:29108"/>
    </reaction>
</comment>
<keyword evidence="6 17" id="KW-0812">Transmembrane</keyword>
<sequence>MPTNHRSQFVTSLFNPIFYAIKGRQPTSLFARCSLGIRSHVCIAHYSCLSTTDSVKRGRQQQGYEQRLGSPVHAIEGHDSSLSRSAGSSTLYCAHCGFADHPAEERKQYVLKNKGKLLTTPSKHLKLVLPLVTPQAQATSKGTEEVVFLLHPQQPLSYLESIIQTEISPIRTPEGRIKPPSISFTTQHPEENRVFIKKNEEAEDSPSEGTSKHFLDIPISSDLLSHRVDTSQGTMRWSSATEIGDLIRDASKEDGFLVDIEGSQLPSIHVTAPSFNHRTHFLRLRLRVTSMHIKQMVGLKHECDRLAQRSGQRAALAGAGILVGWWVLVYELTFRTTLGWDVMEPVTYLVSLSTLIGGYLWFLYHNREMSYRSALNLTISRHQTKLYDTRGFDLSRWEALIDEGNALRKKIKTIAAEYDALWDEKSDEQDEEVTRALENMRKKRDSKSKDDSEKK</sequence>
<keyword evidence="7 17" id="KW-0999">Mitochondrion inner membrane</keyword>
<dbReference type="GO" id="GO:0051560">
    <property type="term" value="P:mitochondrial calcium ion homeostasis"/>
    <property type="evidence" value="ECO:0007669"/>
    <property type="project" value="UniProtKB-UniRule"/>
</dbReference>
<dbReference type="PANTHER" id="PTHR13462:SF10">
    <property type="entry name" value="CALCIUM UNIPORTER PROTEIN, MITOCHONDRIAL"/>
    <property type="match status" value="1"/>
</dbReference>
<gene>
    <name evidence="20" type="ORF">AJ80_01023</name>
</gene>
<dbReference type="AlphaFoldDB" id="A0A2B7Z253"/>
<protein>
    <recommendedName>
        <fullName evidence="17">Calcium uniporter protein</fullName>
    </recommendedName>
</protein>
<evidence type="ECO:0000256" key="10">
    <source>
        <dbReference type="ARBA" id="ARBA00023065"/>
    </source>
</evidence>
<evidence type="ECO:0000256" key="12">
    <source>
        <dbReference type="ARBA" id="ARBA00023136"/>
    </source>
</evidence>
<dbReference type="InterPro" id="IPR039055">
    <property type="entry name" value="MCU_fam"/>
</dbReference>
<dbReference type="GO" id="GO:0036444">
    <property type="term" value="P:calcium import into the mitochondrion"/>
    <property type="evidence" value="ECO:0007669"/>
    <property type="project" value="TreeGrafter"/>
</dbReference>
<evidence type="ECO:0000256" key="4">
    <source>
        <dbReference type="ARBA" id="ARBA00022568"/>
    </source>
</evidence>
<evidence type="ECO:0000256" key="18">
    <source>
        <dbReference type="SAM" id="MobiDB-lite"/>
    </source>
</evidence>
<dbReference type="GO" id="GO:0005262">
    <property type="term" value="F:calcium channel activity"/>
    <property type="evidence" value="ECO:0007669"/>
    <property type="project" value="UniProtKB-UniRule"/>
</dbReference>
<evidence type="ECO:0000256" key="14">
    <source>
        <dbReference type="ARBA" id="ARBA00036634"/>
    </source>
</evidence>
<evidence type="ECO:0000256" key="3">
    <source>
        <dbReference type="ARBA" id="ARBA00022448"/>
    </source>
</evidence>
<keyword evidence="10 17" id="KW-0406">Ion transport</keyword>
<comment type="subunit">
    <text evidence="15">Homotetramer, assembles in a dimer or dimers configuration with two interfaces.</text>
</comment>
<evidence type="ECO:0000256" key="2">
    <source>
        <dbReference type="ARBA" id="ARBA00005653"/>
    </source>
</evidence>
<dbReference type="InterPro" id="IPR006769">
    <property type="entry name" value="MCU_C"/>
</dbReference>
<evidence type="ECO:0000259" key="19">
    <source>
        <dbReference type="Pfam" id="PF04678"/>
    </source>
</evidence>
<comment type="function">
    <text evidence="16">Highly selective calcium channel localized to the inner mitochondrial membrane, which mediates calcium uptake into the mitochondrial matrix. Mitochondrial calcium homeostasis plays key roles in cellular physiology and regulates ATP production, cytoplasmic calcium signals and activation of cell death pathways. Sufficient to operate as a pore-forming channel without the need of calcium-sensor or auxiliary subunit.</text>
</comment>
<keyword evidence="3 17" id="KW-0813">Transport</keyword>
<keyword evidence="5 17" id="KW-0107">Calcium channel</keyword>
<evidence type="ECO:0000256" key="6">
    <source>
        <dbReference type="ARBA" id="ARBA00022692"/>
    </source>
</evidence>
<dbReference type="STRING" id="1447883.A0A2B7Z253"/>
<comment type="caution">
    <text evidence="20">The sequence shown here is derived from an EMBL/GenBank/DDBJ whole genome shotgun (WGS) entry which is preliminary data.</text>
</comment>
<evidence type="ECO:0000256" key="16">
    <source>
        <dbReference type="ARBA" id="ARBA00045938"/>
    </source>
</evidence>
<dbReference type="Pfam" id="PF04678">
    <property type="entry name" value="MCU"/>
    <property type="match status" value="1"/>
</dbReference>
<evidence type="ECO:0000256" key="5">
    <source>
        <dbReference type="ARBA" id="ARBA00022673"/>
    </source>
</evidence>
<accession>A0A2B7Z253</accession>
<name>A0A2B7Z253_POLH7</name>
<keyword evidence="21" id="KW-1185">Reference proteome</keyword>
<proteinExistence type="inferred from homology"/>
<comment type="similarity">
    <text evidence="2 17">Belongs to the MCU (TC 1.A.77) family.</text>
</comment>
<dbReference type="EMBL" id="PDNA01000008">
    <property type="protein sequence ID" value="PGH27313.1"/>
    <property type="molecule type" value="Genomic_DNA"/>
</dbReference>
<keyword evidence="9 17" id="KW-1133">Transmembrane helix</keyword>
<keyword evidence="11 17" id="KW-0496">Mitochondrion</keyword>
<evidence type="ECO:0000256" key="17">
    <source>
        <dbReference type="RuleBase" id="RU367035"/>
    </source>
</evidence>
<dbReference type="OrthoDB" id="278338at2759"/>
<feature type="transmembrane region" description="Helical" evidence="17">
    <location>
        <begin position="314"/>
        <end position="334"/>
    </location>
</feature>
<keyword evidence="13 17" id="KW-0407">Ion channel</keyword>
<evidence type="ECO:0000313" key="21">
    <source>
        <dbReference type="Proteomes" id="UP000224634"/>
    </source>
</evidence>
<dbReference type="Proteomes" id="UP000224634">
    <property type="component" value="Unassembled WGS sequence"/>
</dbReference>
<feature type="transmembrane region" description="Helical" evidence="17">
    <location>
        <begin position="346"/>
        <end position="364"/>
    </location>
</feature>
<feature type="region of interest" description="Disordered" evidence="18">
    <location>
        <begin position="432"/>
        <end position="455"/>
    </location>
</feature>